<dbReference type="InterPro" id="IPR000577">
    <property type="entry name" value="Carb_kinase_FGGY"/>
</dbReference>
<evidence type="ECO:0000313" key="13">
    <source>
        <dbReference type="Proteomes" id="UP000188603"/>
    </source>
</evidence>
<proteinExistence type="inferred from homology"/>
<evidence type="ECO:0000259" key="11">
    <source>
        <dbReference type="Pfam" id="PF02782"/>
    </source>
</evidence>
<dbReference type="Pfam" id="PF00370">
    <property type="entry name" value="FGGY_N"/>
    <property type="match status" value="1"/>
</dbReference>
<dbReference type="Proteomes" id="UP000188603">
    <property type="component" value="Chromosome"/>
</dbReference>
<gene>
    <name evidence="9" type="primary">xylB</name>
    <name evidence="12" type="ORF">B0W44_16785</name>
</gene>
<dbReference type="InterPro" id="IPR006000">
    <property type="entry name" value="Xylulokinase"/>
</dbReference>
<keyword evidence="3 8" id="KW-0808">Transferase</keyword>
<dbReference type="PANTHER" id="PTHR43095:SF5">
    <property type="entry name" value="XYLULOSE KINASE"/>
    <property type="match status" value="1"/>
</dbReference>
<dbReference type="PANTHER" id="PTHR43095">
    <property type="entry name" value="SUGAR KINASE"/>
    <property type="match status" value="1"/>
</dbReference>
<dbReference type="InterPro" id="IPR043129">
    <property type="entry name" value="ATPase_NBD"/>
</dbReference>
<dbReference type="STRING" id="1471761.B0W44_16785"/>
<dbReference type="PROSITE" id="PS00445">
    <property type="entry name" value="FGGY_KINASES_2"/>
    <property type="match status" value="1"/>
</dbReference>
<dbReference type="Gene3D" id="3.30.420.40">
    <property type="match status" value="2"/>
</dbReference>
<feature type="domain" description="Carbohydrate kinase FGGY N-terminal" evidence="10">
    <location>
        <begin position="4"/>
        <end position="248"/>
    </location>
</feature>
<dbReference type="InterPro" id="IPR050406">
    <property type="entry name" value="FGGY_Carb_Kinase"/>
</dbReference>
<evidence type="ECO:0000256" key="2">
    <source>
        <dbReference type="ARBA" id="ARBA00022629"/>
    </source>
</evidence>
<evidence type="ECO:0000256" key="1">
    <source>
        <dbReference type="ARBA" id="ARBA00009156"/>
    </source>
</evidence>
<dbReference type="InterPro" id="IPR018485">
    <property type="entry name" value="FGGY_C"/>
</dbReference>
<dbReference type="GO" id="GO:0005524">
    <property type="term" value="F:ATP binding"/>
    <property type="evidence" value="ECO:0007669"/>
    <property type="project" value="UniProtKB-KW"/>
</dbReference>
<dbReference type="AlphaFoldDB" id="A0A1U9KAW5"/>
<accession>A0A1U9KAW5</accession>
<dbReference type="RefSeq" id="WP_077721020.1">
    <property type="nucleotide sequence ID" value="NZ_CP019699.1"/>
</dbReference>
<dbReference type="Pfam" id="PF02782">
    <property type="entry name" value="FGGY_C"/>
    <property type="match status" value="1"/>
</dbReference>
<keyword evidence="6 9" id="KW-0067">ATP-binding</keyword>
<dbReference type="GO" id="GO:0004856">
    <property type="term" value="F:D-xylulokinase activity"/>
    <property type="evidence" value="ECO:0007669"/>
    <property type="project" value="UniProtKB-EC"/>
</dbReference>
<evidence type="ECO:0000256" key="5">
    <source>
        <dbReference type="ARBA" id="ARBA00022777"/>
    </source>
</evidence>
<dbReference type="PIRSF" id="PIRSF000538">
    <property type="entry name" value="GlpK"/>
    <property type="match status" value="1"/>
</dbReference>
<reference evidence="12 13" key="1">
    <citation type="journal article" date="2015" name="Int. J. Syst. Evol. Microbiol.">
        <title>Novibacillus thermophilus gen. nov., sp. nov., a Gram-staining-negative and moderately thermophilic member of the family Thermoactinomycetaceae.</title>
        <authorList>
            <person name="Yang G."/>
            <person name="Chen J."/>
            <person name="Zhou S."/>
        </authorList>
    </citation>
    <scope>NUCLEOTIDE SEQUENCE [LARGE SCALE GENOMIC DNA]</scope>
    <source>
        <strain evidence="12 13">SG-1</strain>
    </source>
</reference>
<dbReference type="SUPFAM" id="SSF53067">
    <property type="entry name" value="Actin-like ATPase domain"/>
    <property type="match status" value="2"/>
</dbReference>
<dbReference type="InterPro" id="IPR018484">
    <property type="entry name" value="FGGY_N"/>
</dbReference>
<protein>
    <recommendedName>
        <fullName evidence="9">Xylulose kinase</fullName>
        <shortName evidence="9">Xylulokinase</shortName>
        <ecNumber evidence="9">2.7.1.17</ecNumber>
    </recommendedName>
</protein>
<feature type="domain" description="Carbohydrate kinase FGGY C-terminal" evidence="11">
    <location>
        <begin position="258"/>
        <end position="453"/>
    </location>
</feature>
<dbReference type="KEGG" id="ntr:B0W44_16785"/>
<dbReference type="EC" id="2.7.1.17" evidence="9"/>
<keyword evidence="13" id="KW-1185">Reference proteome</keyword>
<dbReference type="EMBL" id="CP019699">
    <property type="protein sequence ID" value="AQS57156.1"/>
    <property type="molecule type" value="Genomic_DNA"/>
</dbReference>
<dbReference type="GO" id="GO:0005997">
    <property type="term" value="P:xylulose metabolic process"/>
    <property type="evidence" value="ECO:0007669"/>
    <property type="project" value="InterPro"/>
</dbReference>
<keyword evidence="4 9" id="KW-0547">Nucleotide-binding</keyword>
<keyword evidence="7 9" id="KW-0119">Carbohydrate metabolism</keyword>
<evidence type="ECO:0000256" key="6">
    <source>
        <dbReference type="ARBA" id="ARBA00022840"/>
    </source>
</evidence>
<evidence type="ECO:0000256" key="9">
    <source>
        <dbReference type="RuleBase" id="RU364073"/>
    </source>
</evidence>
<sequence>MAQYILAHDLGTSGNKATLFSTDGKMVGSRIVSYDTHYFKEKWVEQNPEDWWKAVCLSTKQLIGELGVHPEDIQVVSFSGQMMGCLCVDENGNPLRDSIIWADQRATKQVKDLEEHLTQEEFYRIVGHRNTPSYGIQKLMWIRDNEPDTYDRTYKVLNAKDYIVFKLTGKFVTDYSDGNSMGCFDLENLTWSDRILEASGIDPVKLPDLKPSTYVAGGVTEEAARATGMAPGTKVVIGAGDGVTANIGAGSVDEGKTYCSIGTSAWVTTTAKKPIFDPEMRTVTWAHAIPGYYAPNGTMQYAGGAFNWMKEAVCTGEREAARQSGTSVYDLINEQIEQAPPGSNGLLFLPYLLGERAPRWDTASKGSYIGITSETTRADLLRSVVEGVTYNLGIILDILQQHIAIDEMIIIGGGAKSPAWRQIMADVFGMPVKVPTILDEAGSMGAAIIGGVGAGLFDDFHVVDRFIEIERSEQHNPENKRVYEEAKRRFNDFYFALRPVFEKHQAEGADGWL</sequence>
<keyword evidence="2 9" id="KW-0859">Xylose metabolism</keyword>
<keyword evidence="5 8" id="KW-0418">Kinase</keyword>
<evidence type="ECO:0000256" key="7">
    <source>
        <dbReference type="ARBA" id="ARBA00023277"/>
    </source>
</evidence>
<dbReference type="CDD" id="cd07805">
    <property type="entry name" value="ASKHA_NBD_FGGY_CvXK-like"/>
    <property type="match status" value="1"/>
</dbReference>
<evidence type="ECO:0000256" key="8">
    <source>
        <dbReference type="RuleBase" id="RU003733"/>
    </source>
</evidence>
<evidence type="ECO:0000313" key="12">
    <source>
        <dbReference type="EMBL" id="AQS57156.1"/>
    </source>
</evidence>
<dbReference type="NCBIfam" id="TIGR01312">
    <property type="entry name" value="XylB"/>
    <property type="match status" value="1"/>
</dbReference>
<dbReference type="OrthoDB" id="9805576at2"/>
<evidence type="ECO:0000256" key="4">
    <source>
        <dbReference type="ARBA" id="ARBA00022741"/>
    </source>
</evidence>
<comment type="catalytic activity">
    <reaction evidence="9">
        <text>D-xylulose + ATP = D-xylulose 5-phosphate + ADP + H(+)</text>
        <dbReference type="Rhea" id="RHEA:10964"/>
        <dbReference type="ChEBI" id="CHEBI:15378"/>
        <dbReference type="ChEBI" id="CHEBI:17140"/>
        <dbReference type="ChEBI" id="CHEBI:30616"/>
        <dbReference type="ChEBI" id="CHEBI:57737"/>
        <dbReference type="ChEBI" id="CHEBI:456216"/>
        <dbReference type="EC" id="2.7.1.17"/>
    </reaction>
</comment>
<name>A0A1U9KAW5_9BACL</name>
<evidence type="ECO:0000259" key="10">
    <source>
        <dbReference type="Pfam" id="PF00370"/>
    </source>
</evidence>
<comment type="similarity">
    <text evidence="1 8">Belongs to the FGGY kinase family.</text>
</comment>
<organism evidence="12 13">
    <name type="scientific">Novibacillus thermophilus</name>
    <dbReference type="NCBI Taxonomy" id="1471761"/>
    <lineage>
        <taxon>Bacteria</taxon>
        <taxon>Bacillati</taxon>
        <taxon>Bacillota</taxon>
        <taxon>Bacilli</taxon>
        <taxon>Bacillales</taxon>
        <taxon>Thermoactinomycetaceae</taxon>
        <taxon>Novibacillus</taxon>
    </lineage>
</organism>
<dbReference type="GO" id="GO:0042732">
    <property type="term" value="P:D-xylose metabolic process"/>
    <property type="evidence" value="ECO:0007669"/>
    <property type="project" value="UniProtKB-KW"/>
</dbReference>
<dbReference type="InterPro" id="IPR018483">
    <property type="entry name" value="Carb_kinase_FGGY_CS"/>
</dbReference>
<evidence type="ECO:0000256" key="3">
    <source>
        <dbReference type="ARBA" id="ARBA00022679"/>
    </source>
</evidence>